<proteinExistence type="predicted"/>
<dbReference type="RefSeq" id="XP_011313908.1">
    <property type="nucleotide sequence ID" value="XM_011315606.1"/>
</dbReference>
<dbReference type="KEGG" id="fas:105273271"/>
<dbReference type="InterPro" id="IPR029063">
    <property type="entry name" value="SAM-dependent_MTases_sf"/>
</dbReference>
<evidence type="ECO:0000313" key="1">
    <source>
        <dbReference type="Proteomes" id="UP000694866"/>
    </source>
</evidence>
<organism evidence="1 2">
    <name type="scientific">Fopius arisanus</name>
    <dbReference type="NCBI Taxonomy" id="64838"/>
    <lineage>
        <taxon>Eukaryota</taxon>
        <taxon>Metazoa</taxon>
        <taxon>Ecdysozoa</taxon>
        <taxon>Arthropoda</taxon>
        <taxon>Hexapoda</taxon>
        <taxon>Insecta</taxon>
        <taxon>Pterygota</taxon>
        <taxon>Neoptera</taxon>
        <taxon>Endopterygota</taxon>
        <taxon>Hymenoptera</taxon>
        <taxon>Apocrita</taxon>
        <taxon>Ichneumonoidea</taxon>
        <taxon>Braconidae</taxon>
        <taxon>Opiinae</taxon>
        <taxon>Fopius</taxon>
    </lineage>
</organism>
<dbReference type="SUPFAM" id="SSF53335">
    <property type="entry name" value="S-adenosyl-L-methionine-dependent methyltransferases"/>
    <property type="match status" value="1"/>
</dbReference>
<dbReference type="GeneID" id="105273271"/>
<keyword evidence="1" id="KW-1185">Reference proteome</keyword>
<gene>
    <name evidence="2" type="primary">LOC105273271</name>
</gene>
<evidence type="ECO:0000313" key="2">
    <source>
        <dbReference type="RefSeq" id="XP_011313908.1"/>
    </source>
</evidence>
<sequence>MESQINSLWREGKWKDIIRFGENWNYETWRILWVWPSMSDLEWIEGTILEHGVHGIVSIGCGTGLLEWIIKQYTKCDVIGVEADKCWWQSKYSPTIYLDRVLFIGEDNSTVDIPPNYAMLFCYFNDGEAFYKYMINYSGRIIFIIGPDKDQNRCTDPLPFDGKLNELGWRLSRARKLDNKKDFFTVYVRLRSPHNKQCLD</sequence>
<dbReference type="OrthoDB" id="6375980at2759"/>
<dbReference type="Proteomes" id="UP000694866">
    <property type="component" value="Unplaced"/>
</dbReference>
<accession>A0A9R1TSA4</accession>
<reference evidence="2" key="1">
    <citation type="submission" date="2025-08" db="UniProtKB">
        <authorList>
            <consortium name="RefSeq"/>
        </authorList>
    </citation>
    <scope>IDENTIFICATION</scope>
    <source>
        <strain evidence="2">USDA-PBARC FA_bdor</strain>
        <tissue evidence="2">Whole organism</tissue>
    </source>
</reference>
<protein>
    <submittedName>
        <fullName evidence="2">Uncharacterized protein</fullName>
    </submittedName>
</protein>
<name>A0A9R1TSA4_9HYME</name>
<dbReference type="AlphaFoldDB" id="A0A9R1TSA4"/>